<reference evidence="2 3" key="1">
    <citation type="submission" date="2019-06" db="EMBL/GenBank/DDBJ databases">
        <title>Sorghum-associated microbial communities from plants grown in Nebraska, USA.</title>
        <authorList>
            <person name="Schachtman D."/>
        </authorList>
    </citation>
    <scope>NUCLEOTIDE SEQUENCE [LARGE SCALE GENOMIC DNA]</scope>
    <source>
        <strain evidence="2 3">1209</strain>
    </source>
</reference>
<dbReference type="Pfam" id="PF19694">
    <property type="entry name" value="DUF6194"/>
    <property type="match status" value="1"/>
</dbReference>
<accession>A0A561PXM3</accession>
<evidence type="ECO:0000313" key="2">
    <source>
        <dbReference type="EMBL" id="TWF42871.1"/>
    </source>
</evidence>
<dbReference type="OrthoDB" id="9783727at2"/>
<sequence>MSLTAIEQYLGTLPAISTSEHFGYKFFFYGAEQVLPFVTIALADNEHDQVSRLDRDGVFRLNIGVSKATFQQLFPGNTVAWDYTALNSFMPHPHYAAQHFICILNPEGAHLATTTGYIAEAYGIAKKRFDKKHAADH</sequence>
<comment type="caution">
    <text evidence="2">The sequence shown here is derived from an EMBL/GenBank/DDBJ whole genome shotgun (WGS) entry which is preliminary data.</text>
</comment>
<evidence type="ECO:0000313" key="3">
    <source>
        <dbReference type="Proteomes" id="UP000320811"/>
    </source>
</evidence>
<evidence type="ECO:0000259" key="1">
    <source>
        <dbReference type="Pfam" id="PF19694"/>
    </source>
</evidence>
<feature type="domain" description="DUF6194" evidence="1">
    <location>
        <begin position="1"/>
        <end position="133"/>
    </location>
</feature>
<dbReference type="AlphaFoldDB" id="A0A561PXM3"/>
<name>A0A561PXM3_9BACT</name>
<gene>
    <name evidence="2" type="ORF">FHW36_102632</name>
</gene>
<organism evidence="2 3">
    <name type="scientific">Chitinophaga polysaccharea</name>
    <dbReference type="NCBI Taxonomy" id="1293035"/>
    <lineage>
        <taxon>Bacteria</taxon>
        <taxon>Pseudomonadati</taxon>
        <taxon>Bacteroidota</taxon>
        <taxon>Chitinophagia</taxon>
        <taxon>Chitinophagales</taxon>
        <taxon>Chitinophagaceae</taxon>
        <taxon>Chitinophaga</taxon>
    </lineage>
</organism>
<dbReference type="EMBL" id="VIWO01000002">
    <property type="protein sequence ID" value="TWF42871.1"/>
    <property type="molecule type" value="Genomic_DNA"/>
</dbReference>
<dbReference type="InterPro" id="IPR045676">
    <property type="entry name" value="DUF6194"/>
</dbReference>
<proteinExistence type="predicted"/>
<dbReference type="RefSeq" id="WP_145667380.1">
    <property type="nucleotide sequence ID" value="NZ_VIWO01000002.1"/>
</dbReference>
<keyword evidence="3" id="KW-1185">Reference proteome</keyword>
<dbReference type="Proteomes" id="UP000320811">
    <property type="component" value="Unassembled WGS sequence"/>
</dbReference>
<protein>
    <recommendedName>
        <fullName evidence="1">DUF6194 domain-containing protein</fullName>
    </recommendedName>
</protein>